<evidence type="ECO:0000256" key="7">
    <source>
        <dbReference type="PROSITE-ProRule" id="PRU00325"/>
    </source>
</evidence>
<dbReference type="InterPro" id="IPR001207">
    <property type="entry name" value="Transposase_mutator"/>
</dbReference>
<reference evidence="10" key="1">
    <citation type="submission" date="2020-06" db="EMBL/GenBank/DDBJ databases">
        <authorList>
            <person name="Li T."/>
            <person name="Hu X."/>
            <person name="Zhang T."/>
            <person name="Song X."/>
            <person name="Zhang H."/>
            <person name="Dai N."/>
            <person name="Sheng W."/>
            <person name="Hou X."/>
            <person name="Wei L."/>
        </authorList>
    </citation>
    <scope>NUCLEOTIDE SEQUENCE</scope>
    <source>
        <strain evidence="10">K16</strain>
        <tissue evidence="10">Leaf</tissue>
    </source>
</reference>
<dbReference type="EMBL" id="JACGWL010000009">
    <property type="protein sequence ID" value="KAK4395647.1"/>
    <property type="molecule type" value="Genomic_DNA"/>
</dbReference>
<gene>
    <name evidence="10" type="ORF">Sango_1719000</name>
</gene>
<keyword evidence="4" id="KW-0862">Zinc</keyword>
<evidence type="ECO:0000256" key="1">
    <source>
        <dbReference type="ARBA" id="ARBA00022578"/>
    </source>
</evidence>
<name>A0AAE1WLI2_9LAMI</name>
<evidence type="ECO:0000313" key="11">
    <source>
        <dbReference type="Proteomes" id="UP001289374"/>
    </source>
</evidence>
<keyword evidence="6" id="KW-0233">DNA recombination</keyword>
<dbReference type="Pfam" id="PF04434">
    <property type="entry name" value="SWIM"/>
    <property type="match status" value="1"/>
</dbReference>
<dbReference type="InterPro" id="IPR006564">
    <property type="entry name" value="Znf_PMZ"/>
</dbReference>
<keyword evidence="11" id="KW-1185">Reference proteome</keyword>
<dbReference type="PROSITE" id="PS50966">
    <property type="entry name" value="ZF_SWIM"/>
    <property type="match status" value="1"/>
</dbReference>
<evidence type="ECO:0000256" key="3">
    <source>
        <dbReference type="ARBA" id="ARBA00022771"/>
    </source>
</evidence>
<dbReference type="PANTHER" id="PTHR31973">
    <property type="entry name" value="POLYPROTEIN, PUTATIVE-RELATED"/>
    <property type="match status" value="1"/>
</dbReference>
<feature type="domain" description="SWIM-type" evidence="9">
    <location>
        <begin position="550"/>
        <end position="582"/>
    </location>
</feature>
<evidence type="ECO:0000256" key="5">
    <source>
        <dbReference type="ARBA" id="ARBA00023125"/>
    </source>
</evidence>
<dbReference type="InterPro" id="IPR007527">
    <property type="entry name" value="Znf_SWIM"/>
</dbReference>
<evidence type="ECO:0000256" key="8">
    <source>
        <dbReference type="SAM" id="MobiDB-lite"/>
    </source>
</evidence>
<dbReference type="PROSITE" id="PS01007">
    <property type="entry name" value="TRANSPOSASE_MUTATOR"/>
    <property type="match status" value="1"/>
</dbReference>
<dbReference type="GO" id="GO:0006313">
    <property type="term" value="P:DNA transposition"/>
    <property type="evidence" value="ECO:0007669"/>
    <property type="project" value="InterPro"/>
</dbReference>
<organism evidence="10 11">
    <name type="scientific">Sesamum angolense</name>
    <dbReference type="NCBI Taxonomy" id="2727404"/>
    <lineage>
        <taxon>Eukaryota</taxon>
        <taxon>Viridiplantae</taxon>
        <taxon>Streptophyta</taxon>
        <taxon>Embryophyta</taxon>
        <taxon>Tracheophyta</taxon>
        <taxon>Spermatophyta</taxon>
        <taxon>Magnoliopsida</taxon>
        <taxon>eudicotyledons</taxon>
        <taxon>Gunneridae</taxon>
        <taxon>Pentapetalae</taxon>
        <taxon>asterids</taxon>
        <taxon>lamiids</taxon>
        <taxon>Lamiales</taxon>
        <taxon>Pedaliaceae</taxon>
        <taxon>Sesamum</taxon>
    </lineage>
</organism>
<protein>
    <recommendedName>
        <fullName evidence="9">SWIM-type domain-containing protein</fullName>
    </recommendedName>
</protein>
<dbReference type="AlphaFoldDB" id="A0AAE1WLI2"/>
<dbReference type="InterPro" id="IPR018289">
    <property type="entry name" value="MULE_transposase_dom"/>
</dbReference>
<keyword evidence="1" id="KW-0815">Transposition</keyword>
<evidence type="ECO:0000256" key="6">
    <source>
        <dbReference type="ARBA" id="ARBA00023172"/>
    </source>
</evidence>
<dbReference type="GO" id="GO:0003677">
    <property type="term" value="F:DNA binding"/>
    <property type="evidence" value="ECO:0007669"/>
    <property type="project" value="UniProtKB-KW"/>
</dbReference>
<dbReference type="PANTHER" id="PTHR31973:SF187">
    <property type="entry name" value="MUTATOR TRANSPOSASE MUDRA PROTEIN"/>
    <property type="match status" value="1"/>
</dbReference>
<feature type="compositionally biased region" description="Basic residues" evidence="8">
    <location>
        <begin position="678"/>
        <end position="692"/>
    </location>
</feature>
<proteinExistence type="predicted"/>
<feature type="compositionally biased region" description="Low complexity" evidence="8">
    <location>
        <begin position="693"/>
        <end position="710"/>
    </location>
</feature>
<evidence type="ECO:0000256" key="4">
    <source>
        <dbReference type="ARBA" id="ARBA00022833"/>
    </source>
</evidence>
<comment type="caution">
    <text evidence="10">The sequence shown here is derived from an EMBL/GenBank/DDBJ whole genome shotgun (WGS) entry which is preliminary data.</text>
</comment>
<dbReference type="Pfam" id="PF10551">
    <property type="entry name" value="MULE"/>
    <property type="match status" value="1"/>
</dbReference>
<keyword evidence="3 7" id="KW-0863">Zinc-finger</keyword>
<evidence type="ECO:0000256" key="2">
    <source>
        <dbReference type="ARBA" id="ARBA00022723"/>
    </source>
</evidence>
<keyword evidence="5" id="KW-0238">DNA-binding</keyword>
<reference evidence="10" key="2">
    <citation type="journal article" date="2024" name="Plant">
        <title>Genomic evolution and insights into agronomic trait innovations of Sesamum species.</title>
        <authorList>
            <person name="Miao H."/>
            <person name="Wang L."/>
            <person name="Qu L."/>
            <person name="Liu H."/>
            <person name="Sun Y."/>
            <person name="Le M."/>
            <person name="Wang Q."/>
            <person name="Wei S."/>
            <person name="Zheng Y."/>
            <person name="Lin W."/>
            <person name="Duan Y."/>
            <person name="Cao H."/>
            <person name="Xiong S."/>
            <person name="Wang X."/>
            <person name="Wei L."/>
            <person name="Li C."/>
            <person name="Ma Q."/>
            <person name="Ju M."/>
            <person name="Zhao R."/>
            <person name="Li G."/>
            <person name="Mu C."/>
            <person name="Tian Q."/>
            <person name="Mei H."/>
            <person name="Zhang T."/>
            <person name="Gao T."/>
            <person name="Zhang H."/>
        </authorList>
    </citation>
    <scope>NUCLEOTIDE SEQUENCE</scope>
    <source>
        <strain evidence="10">K16</strain>
    </source>
</reference>
<accession>A0AAE1WLI2</accession>
<feature type="region of interest" description="Disordered" evidence="8">
    <location>
        <begin position="632"/>
        <end position="654"/>
    </location>
</feature>
<keyword evidence="2" id="KW-0479">Metal-binding</keyword>
<evidence type="ECO:0000313" key="10">
    <source>
        <dbReference type="EMBL" id="KAK4395647.1"/>
    </source>
</evidence>
<sequence>MADKVYALAIHYRGKCKKLKNIDPDKYSYIDFVADIKEVHVVGDETVFKITCTMDDSNATMNICNDFDVLSMFSRNENRIEFDVFVENVEGDSNGEGDEWIDENGEDTGGREFEDDPLHGSLNRDACTLPCETGQKVKLEKGMVFVDINAFRKVLKEFVIQEGFKVKTYVPNHTCVRSDPTKEASAEWIASKIESVLRENLRMKARGIRNELKKFGVNPQYMQIYRAKKNAMESIEGSYAESFGRMSYYDDLVLEKNEGSVVTLQCDVDETETIHSTPIFKIFFLGLSALRDGFLEGCSPFLGFDGCHLKGPFGGVLLAAIGLDGNNGLFPVAFVAVESECKESWTFFFENLSMLVGGFSVDKPWTFMSDRQKGLVETINEVVPHAINRRCARHIYANFRSQFAGTALKRYFWQAARSYSAAGFNFALYKIKELKPAAYEWLLKIPAEMWSRHAFDTRIKNDHVTNNISESFNHWVGELRSKPILTLVDGLRAKLMSRLQKRKQKGIKWSGLVVPNVVKGLNLVKEESRKCHLLVAGDYEFEVRDENINYIVNLRERTCNCRVWDISGIPCRHAVLGISHRREDLDSYCDSRFFKENYMKAYKYSIHPVPDQTFWPHGVDVTPTLLPPIIKRMPGRPKISRRKEQGEEPNAIRRSNMVKCSEQWKRLRSSCSFIKTNKKKKTPPLAGRKRKAAVISSSQPPAPAQVSSSSLCPRKIHRSFNACCRFILSQPQPPSYLGAAYLPPSFWRDRSLSSQGNKEQETQ</sequence>
<feature type="region of interest" description="Disordered" evidence="8">
    <location>
        <begin position="678"/>
        <end position="710"/>
    </location>
</feature>
<evidence type="ECO:0000259" key="9">
    <source>
        <dbReference type="PROSITE" id="PS50966"/>
    </source>
</evidence>
<dbReference type="GO" id="GO:0004803">
    <property type="term" value="F:transposase activity"/>
    <property type="evidence" value="ECO:0007669"/>
    <property type="project" value="InterPro"/>
</dbReference>
<dbReference type="GO" id="GO:0008270">
    <property type="term" value="F:zinc ion binding"/>
    <property type="evidence" value="ECO:0007669"/>
    <property type="project" value="UniProtKB-KW"/>
</dbReference>
<dbReference type="SMART" id="SM00575">
    <property type="entry name" value="ZnF_PMZ"/>
    <property type="match status" value="1"/>
</dbReference>
<dbReference type="Proteomes" id="UP001289374">
    <property type="component" value="Unassembled WGS sequence"/>
</dbReference>